<evidence type="ECO:0000313" key="4">
    <source>
        <dbReference type="EMBL" id="ACM18450.1"/>
    </source>
</evidence>
<dbReference type="InterPro" id="IPR036597">
    <property type="entry name" value="Fido-like_dom_sf"/>
</dbReference>
<dbReference type="RefSeq" id="WP_012645179.1">
    <property type="nucleotide sequence ID" value="NC_011979.1"/>
</dbReference>
<dbReference type="EMBL" id="CP001390">
    <property type="protein sequence ID" value="ACM18450.1"/>
    <property type="molecule type" value="Genomic_DNA"/>
</dbReference>
<dbReference type="Gene3D" id="1.10.3290.10">
    <property type="entry name" value="Fido-like domain"/>
    <property type="match status" value="1"/>
</dbReference>
<dbReference type="HOGENOM" id="CLU_548181_0_0_7"/>
<organism evidence="4 5">
    <name type="scientific">Geotalea daltonii (strain DSM 22248 / JCM 15807 / FRC-32)</name>
    <name type="common">Geobacter daltonii</name>
    <dbReference type="NCBI Taxonomy" id="316067"/>
    <lineage>
        <taxon>Bacteria</taxon>
        <taxon>Pseudomonadati</taxon>
        <taxon>Thermodesulfobacteriota</taxon>
        <taxon>Desulfuromonadia</taxon>
        <taxon>Geobacterales</taxon>
        <taxon>Geobacteraceae</taxon>
        <taxon>Geotalea</taxon>
    </lineage>
</organism>
<proteinExistence type="predicted"/>
<sequence>MKVSPAQRQLAEALKALKKLQDSGKTVIKTGDLTRLQREALLKNGFLRQIIRGWYMPSRPDEDPGDTTSWYAVAKDFIREYCDDRFGDKWHASPEYSILLHAGNTITPNQVTIYSPKATNGVIQLPAGCSILDYRKNEEWPEQRKQIIGGIRVMPLTLALIRVSEAFFKNFPRDAQIALHQLDPSELFGDLLEGGHSSIAGRLAGALRVIGREESGEELINTLRAAGYTVAETNPFSVVTPELKFERAQSPYVLRIRLMWKEMRDTVLTTFPKEPGPPASIEKFMENLEIIYKNDAYHSLSIEGYRVSDDLILRVANGDWRPEVNASDSEAKNAMAARGYWLAHNEVKETIRKIFSGVNPGEAYRVDHATWYRKLWEPSVTAGLLRPADLAGYRNYPVYIKNAAHVPPSKEAVREMMPELCDLLKSEASAAVRAVLGHFIFVYIHPYMDGNGRLGRFLMNVMFASGGFPWTVLNVERRKEYMTALDAATSRGDLKPFAQFIYESMTESANLPGLKR</sequence>
<gene>
    <name evidence="4" type="ordered locus">Geob_0073</name>
</gene>
<dbReference type="InterPro" id="IPR040198">
    <property type="entry name" value="Fido_containing"/>
</dbReference>
<dbReference type="InterPro" id="IPR003812">
    <property type="entry name" value="Fido"/>
</dbReference>
<dbReference type="PANTHER" id="PTHR13504">
    <property type="entry name" value="FIDO DOMAIN-CONTAINING PROTEIN DDB_G0283145"/>
    <property type="match status" value="1"/>
</dbReference>
<dbReference type="AlphaFoldDB" id="B9M7Z2"/>
<keyword evidence="2" id="KW-0067">ATP-binding</keyword>
<evidence type="ECO:0000259" key="3">
    <source>
        <dbReference type="PROSITE" id="PS51459"/>
    </source>
</evidence>
<dbReference type="GO" id="GO:0005524">
    <property type="term" value="F:ATP binding"/>
    <property type="evidence" value="ECO:0007669"/>
    <property type="project" value="UniProtKB-KW"/>
</dbReference>
<protein>
    <submittedName>
        <fullName evidence="4">Fic family protein</fullName>
    </submittedName>
</protein>
<feature type="binding site" evidence="2">
    <location>
        <begin position="449"/>
        <end position="456"/>
    </location>
    <ligand>
        <name>ATP</name>
        <dbReference type="ChEBI" id="CHEBI:30616"/>
    </ligand>
</feature>
<dbReference type="STRING" id="316067.Geob_0073"/>
<accession>B9M7Z2</accession>
<dbReference type="Proteomes" id="UP000007721">
    <property type="component" value="Chromosome"/>
</dbReference>
<keyword evidence="2" id="KW-0547">Nucleotide-binding</keyword>
<dbReference type="Pfam" id="PF02661">
    <property type="entry name" value="Fic"/>
    <property type="match status" value="1"/>
</dbReference>
<keyword evidence="5" id="KW-1185">Reference proteome</keyword>
<dbReference type="PROSITE" id="PS51459">
    <property type="entry name" value="FIDO"/>
    <property type="match status" value="1"/>
</dbReference>
<dbReference type="KEGG" id="geo:Geob_0073"/>
<feature type="domain" description="Fido" evidence="3">
    <location>
        <begin position="359"/>
        <end position="503"/>
    </location>
</feature>
<evidence type="ECO:0000256" key="1">
    <source>
        <dbReference type="PIRSR" id="PIRSR640198-1"/>
    </source>
</evidence>
<dbReference type="PANTHER" id="PTHR13504:SF38">
    <property type="entry name" value="FIDO DOMAIN-CONTAINING PROTEIN"/>
    <property type="match status" value="1"/>
</dbReference>
<reference evidence="4 5" key="1">
    <citation type="submission" date="2009-01" db="EMBL/GenBank/DDBJ databases">
        <title>Complete sequence of Geobacter sp. FRC-32.</title>
        <authorList>
            <consortium name="US DOE Joint Genome Institute"/>
            <person name="Lucas S."/>
            <person name="Copeland A."/>
            <person name="Lapidus A."/>
            <person name="Glavina del Rio T."/>
            <person name="Dalin E."/>
            <person name="Tice H."/>
            <person name="Bruce D."/>
            <person name="Goodwin L."/>
            <person name="Pitluck S."/>
            <person name="Saunders E."/>
            <person name="Brettin T."/>
            <person name="Detter J.C."/>
            <person name="Han C."/>
            <person name="Larimer F."/>
            <person name="Land M."/>
            <person name="Hauser L."/>
            <person name="Kyrpides N."/>
            <person name="Ovchinnikova G."/>
            <person name="Kostka J."/>
            <person name="Richardson P."/>
        </authorList>
    </citation>
    <scope>NUCLEOTIDE SEQUENCE [LARGE SCALE GENOMIC DNA]</scope>
    <source>
        <strain evidence="5">DSM 22248 / JCM 15807 / FRC-32</strain>
    </source>
</reference>
<dbReference type="SUPFAM" id="SSF140931">
    <property type="entry name" value="Fic-like"/>
    <property type="match status" value="1"/>
</dbReference>
<evidence type="ECO:0000256" key="2">
    <source>
        <dbReference type="PIRSR" id="PIRSR640198-2"/>
    </source>
</evidence>
<feature type="active site" evidence="1">
    <location>
        <position position="445"/>
    </location>
</feature>
<name>B9M7Z2_GEODF</name>
<evidence type="ECO:0000313" key="5">
    <source>
        <dbReference type="Proteomes" id="UP000007721"/>
    </source>
</evidence>
<dbReference type="OrthoDB" id="9813719at2"/>
<dbReference type="eggNOG" id="COG3177">
    <property type="taxonomic scope" value="Bacteria"/>
</dbReference>